<dbReference type="InterPro" id="IPR042100">
    <property type="entry name" value="Bug_dom1"/>
</dbReference>
<dbReference type="PANTHER" id="PTHR42928">
    <property type="entry name" value="TRICARBOXYLATE-BINDING PROTEIN"/>
    <property type="match status" value="1"/>
</dbReference>
<dbReference type="Pfam" id="PF03401">
    <property type="entry name" value="TctC"/>
    <property type="match status" value="1"/>
</dbReference>
<organism evidence="3 4">
    <name type="scientific">Plastoroseomonas hellenica</name>
    <dbReference type="NCBI Taxonomy" id="2687306"/>
    <lineage>
        <taxon>Bacteria</taxon>
        <taxon>Pseudomonadati</taxon>
        <taxon>Pseudomonadota</taxon>
        <taxon>Alphaproteobacteria</taxon>
        <taxon>Acetobacterales</taxon>
        <taxon>Acetobacteraceae</taxon>
        <taxon>Plastoroseomonas</taxon>
    </lineage>
</organism>
<accession>A0ABS5F0M0</accession>
<dbReference type="Gene3D" id="3.40.190.150">
    <property type="entry name" value="Bordetella uptake gene, domain 1"/>
    <property type="match status" value="1"/>
</dbReference>
<dbReference type="Proteomes" id="UP001196870">
    <property type="component" value="Unassembled WGS sequence"/>
</dbReference>
<dbReference type="PANTHER" id="PTHR42928:SF5">
    <property type="entry name" value="BLR1237 PROTEIN"/>
    <property type="match status" value="1"/>
</dbReference>
<gene>
    <name evidence="3" type="ORF">GXW71_17125</name>
</gene>
<dbReference type="EMBL" id="JAAGBB010000020">
    <property type="protein sequence ID" value="MBR0666085.1"/>
    <property type="molecule type" value="Genomic_DNA"/>
</dbReference>
<feature type="chain" id="PRO_5046425536" evidence="2">
    <location>
        <begin position="26"/>
        <end position="324"/>
    </location>
</feature>
<comment type="similarity">
    <text evidence="1">Belongs to the UPF0065 (bug) family.</text>
</comment>
<proteinExistence type="inferred from homology"/>
<dbReference type="SUPFAM" id="SSF53850">
    <property type="entry name" value="Periplasmic binding protein-like II"/>
    <property type="match status" value="1"/>
</dbReference>
<dbReference type="RefSeq" id="WP_211853759.1">
    <property type="nucleotide sequence ID" value="NZ_JAAGBB010000020.1"/>
</dbReference>
<evidence type="ECO:0000256" key="2">
    <source>
        <dbReference type="SAM" id="SignalP"/>
    </source>
</evidence>
<comment type="caution">
    <text evidence="3">The sequence shown here is derived from an EMBL/GenBank/DDBJ whole genome shotgun (WGS) entry which is preliminary data.</text>
</comment>
<name>A0ABS5F0M0_9PROT</name>
<feature type="signal peptide" evidence="2">
    <location>
        <begin position="1"/>
        <end position="25"/>
    </location>
</feature>
<dbReference type="Gene3D" id="3.40.190.10">
    <property type="entry name" value="Periplasmic binding protein-like II"/>
    <property type="match status" value="1"/>
</dbReference>
<sequence>MTTRRSLGAATLAALAAPHVVRAQAVWPNERPVEITVPFPAGGGVDVMTRLIMPLVAQRIPGLRPVVINRSGAAGQLGLEFVFNAAPDGYSLGATTLPAHNSIPLERPVRYRPMEFSFLANIVEDGNCFYVRSESPIQNVQQLIDMAKARPGQLTFGTTGIGSDDHIFMVGFEAATGIPPMIHIPFAGAAPLIPQLLGGHMDLAAINVGDALQLKREGKLRILAQANRARWAEAADVPTFRELGLDIVYGASRGIVGPPNLPPRITERLVAAFREALADPAFTSEAQRQLMPLRPVVGREYAAMALEIDERVQGLWRAKPWRNT</sequence>
<evidence type="ECO:0000256" key="1">
    <source>
        <dbReference type="ARBA" id="ARBA00006987"/>
    </source>
</evidence>
<keyword evidence="4" id="KW-1185">Reference proteome</keyword>
<keyword evidence="2" id="KW-0732">Signal</keyword>
<evidence type="ECO:0000313" key="3">
    <source>
        <dbReference type="EMBL" id="MBR0666085.1"/>
    </source>
</evidence>
<dbReference type="InterPro" id="IPR005064">
    <property type="entry name" value="BUG"/>
</dbReference>
<evidence type="ECO:0000313" key="4">
    <source>
        <dbReference type="Proteomes" id="UP001196870"/>
    </source>
</evidence>
<dbReference type="PIRSF" id="PIRSF017082">
    <property type="entry name" value="YflP"/>
    <property type="match status" value="1"/>
</dbReference>
<protein>
    <submittedName>
        <fullName evidence="3">Tripartite tricarboxylate transporter substrate binding protein</fullName>
    </submittedName>
</protein>
<reference evidence="4" key="1">
    <citation type="journal article" date="2021" name="Syst. Appl. Microbiol.">
        <title>Roseomonas hellenica sp. nov., isolated from roots of wild-growing Alkanna tinctoria.</title>
        <authorList>
            <person name="Rat A."/>
            <person name="Naranjo H.D."/>
            <person name="Lebbe L."/>
            <person name="Cnockaert M."/>
            <person name="Krigas N."/>
            <person name="Grigoriadou K."/>
            <person name="Maloupa E."/>
            <person name="Willems A."/>
        </authorList>
    </citation>
    <scope>NUCLEOTIDE SEQUENCE [LARGE SCALE GENOMIC DNA]</scope>
    <source>
        <strain evidence="4">LMG 31523</strain>
    </source>
</reference>
<dbReference type="CDD" id="cd07012">
    <property type="entry name" value="PBP2_Bug_TTT"/>
    <property type="match status" value="1"/>
</dbReference>